<dbReference type="Gene3D" id="3.40.630.10">
    <property type="entry name" value="Zn peptidases"/>
    <property type="match status" value="1"/>
</dbReference>
<reference evidence="1 2" key="1">
    <citation type="submission" date="2019-03" db="EMBL/GenBank/DDBJ databases">
        <title>Genomic Encyclopedia of Type Strains, Phase IV (KMG-IV): sequencing the most valuable type-strain genomes for metagenomic binning, comparative biology and taxonomic classification.</title>
        <authorList>
            <person name="Goeker M."/>
        </authorList>
    </citation>
    <scope>NUCLEOTIDE SEQUENCE [LARGE SCALE GENOMIC DNA]</scope>
    <source>
        <strain evidence="1 2">DSM 11603</strain>
    </source>
</reference>
<gene>
    <name evidence="1" type="ORF">DES43_1481</name>
</gene>
<proteinExistence type="predicted"/>
<evidence type="ECO:0000313" key="1">
    <source>
        <dbReference type="EMBL" id="TDR30208.1"/>
    </source>
</evidence>
<accession>A0A4R6Y4S8</accession>
<protein>
    <submittedName>
        <fullName evidence="1">Uncharacterized protein</fullName>
    </submittedName>
</protein>
<evidence type="ECO:0000313" key="2">
    <source>
        <dbReference type="Proteomes" id="UP000294958"/>
    </source>
</evidence>
<organism evidence="1 2">
    <name type="scientific">Aquamicrobium defluvii</name>
    <dbReference type="NCBI Taxonomy" id="69279"/>
    <lineage>
        <taxon>Bacteria</taxon>
        <taxon>Pseudomonadati</taxon>
        <taxon>Pseudomonadota</taxon>
        <taxon>Alphaproteobacteria</taxon>
        <taxon>Hyphomicrobiales</taxon>
        <taxon>Phyllobacteriaceae</taxon>
        <taxon>Aquamicrobium</taxon>
    </lineage>
</organism>
<sequence>LSHNEAEDISKEWAAAGADVLLHAVIDTAGIVE</sequence>
<keyword evidence="2" id="KW-1185">Reference proteome</keyword>
<comment type="caution">
    <text evidence="1">The sequence shown here is derived from an EMBL/GenBank/DDBJ whole genome shotgun (WGS) entry which is preliminary data.</text>
</comment>
<name>A0A4R6Y4S8_9HYPH</name>
<dbReference type="Proteomes" id="UP000294958">
    <property type="component" value="Unassembled WGS sequence"/>
</dbReference>
<dbReference type="EMBL" id="SNZF01000048">
    <property type="protein sequence ID" value="TDR30208.1"/>
    <property type="molecule type" value="Genomic_DNA"/>
</dbReference>
<dbReference type="AlphaFoldDB" id="A0A4R6Y4S8"/>
<feature type="non-terminal residue" evidence="1">
    <location>
        <position position="1"/>
    </location>
</feature>